<sequence>MDDKYLNNLPKVNERKELSNAMQLKLEISLRDMISTFEKENKYEFKSYEIDNIFLGIVKKNHETYLRSEFGTEF</sequence>
<comment type="caution">
    <text evidence="1">The sequence shown here is derived from an EMBL/GenBank/DDBJ whole genome shotgun (WGS) entry which is preliminary data.</text>
</comment>
<keyword evidence="2" id="KW-1185">Reference proteome</keyword>
<dbReference type="AlphaFoldDB" id="A0AAE3SDK3"/>
<dbReference type="EMBL" id="JAPDPJ010000001">
    <property type="protein sequence ID" value="MCW3784922.1"/>
    <property type="molecule type" value="Genomic_DNA"/>
</dbReference>
<dbReference type="RefSeq" id="WP_301188493.1">
    <property type="nucleotide sequence ID" value="NZ_JAPDPJ010000001.1"/>
</dbReference>
<organism evidence="1 2">
    <name type="scientific">Plebeiibacterium sediminum</name>
    <dbReference type="NCBI Taxonomy" id="2992112"/>
    <lineage>
        <taxon>Bacteria</taxon>
        <taxon>Pseudomonadati</taxon>
        <taxon>Bacteroidota</taxon>
        <taxon>Bacteroidia</taxon>
        <taxon>Marinilabiliales</taxon>
        <taxon>Marinilabiliaceae</taxon>
        <taxon>Plebeiibacterium</taxon>
    </lineage>
</organism>
<evidence type="ECO:0000313" key="1">
    <source>
        <dbReference type="EMBL" id="MCW3784922.1"/>
    </source>
</evidence>
<accession>A0AAE3SDK3</accession>
<proteinExistence type="predicted"/>
<reference evidence="1" key="1">
    <citation type="submission" date="2022-10" db="EMBL/GenBank/DDBJ databases">
        <authorList>
            <person name="Yu W.X."/>
        </authorList>
    </citation>
    <scope>NUCLEOTIDE SEQUENCE</scope>
    <source>
        <strain evidence="1">AAT</strain>
    </source>
</reference>
<name>A0AAE3SDK3_9BACT</name>
<evidence type="ECO:0000313" key="2">
    <source>
        <dbReference type="Proteomes" id="UP001209229"/>
    </source>
</evidence>
<gene>
    <name evidence="1" type="ORF">OM075_00515</name>
</gene>
<protein>
    <submittedName>
        <fullName evidence="1">Uncharacterized protein</fullName>
    </submittedName>
</protein>
<dbReference type="Proteomes" id="UP001209229">
    <property type="component" value="Unassembled WGS sequence"/>
</dbReference>